<protein>
    <submittedName>
        <fullName evidence="2">Ethylene-responsive transcription factor RAP2-7-like isoform X4</fullName>
    </submittedName>
</protein>
<dbReference type="Proteomes" id="UP000325315">
    <property type="component" value="Unassembled WGS sequence"/>
</dbReference>
<keyword evidence="3" id="KW-1185">Reference proteome</keyword>
<reference evidence="3" key="1">
    <citation type="journal article" date="2019" name="Plant Biotechnol. J.">
        <title>Genome sequencing of the Australian wild diploid species Gossypium australe highlights disease resistance and delayed gland morphogenesis.</title>
        <authorList>
            <person name="Cai Y."/>
            <person name="Cai X."/>
            <person name="Wang Q."/>
            <person name="Wang P."/>
            <person name="Zhang Y."/>
            <person name="Cai C."/>
            <person name="Xu Y."/>
            <person name="Wang K."/>
            <person name="Zhou Z."/>
            <person name="Wang C."/>
            <person name="Geng S."/>
            <person name="Li B."/>
            <person name="Dong Q."/>
            <person name="Hou Y."/>
            <person name="Wang H."/>
            <person name="Ai P."/>
            <person name="Liu Z."/>
            <person name="Yi F."/>
            <person name="Sun M."/>
            <person name="An G."/>
            <person name="Cheng J."/>
            <person name="Zhang Y."/>
            <person name="Shi Q."/>
            <person name="Xie Y."/>
            <person name="Shi X."/>
            <person name="Chang Y."/>
            <person name="Huang F."/>
            <person name="Chen Y."/>
            <person name="Hong S."/>
            <person name="Mi L."/>
            <person name="Sun Q."/>
            <person name="Zhang L."/>
            <person name="Zhou B."/>
            <person name="Peng R."/>
            <person name="Zhang X."/>
            <person name="Liu F."/>
        </authorList>
    </citation>
    <scope>NUCLEOTIDE SEQUENCE [LARGE SCALE GENOMIC DNA]</scope>
    <source>
        <strain evidence="3">cv. PA1801</strain>
    </source>
</reference>
<organism evidence="2 3">
    <name type="scientific">Gossypium australe</name>
    <dbReference type="NCBI Taxonomy" id="47621"/>
    <lineage>
        <taxon>Eukaryota</taxon>
        <taxon>Viridiplantae</taxon>
        <taxon>Streptophyta</taxon>
        <taxon>Embryophyta</taxon>
        <taxon>Tracheophyta</taxon>
        <taxon>Spermatophyta</taxon>
        <taxon>Magnoliopsida</taxon>
        <taxon>eudicotyledons</taxon>
        <taxon>Gunneridae</taxon>
        <taxon>Pentapetalae</taxon>
        <taxon>rosids</taxon>
        <taxon>malvids</taxon>
        <taxon>Malvales</taxon>
        <taxon>Malvaceae</taxon>
        <taxon>Malvoideae</taxon>
        <taxon>Gossypium</taxon>
    </lineage>
</organism>
<dbReference type="AlphaFoldDB" id="A0A5B6X633"/>
<dbReference type="OrthoDB" id="207175at2759"/>
<comment type="caution">
    <text evidence="2">The sequence shown here is derived from an EMBL/GenBank/DDBJ whole genome shotgun (WGS) entry which is preliminary data.</text>
</comment>
<sequence length="108" mass="11724">MVFHLGGYGACLQGSIQRVYLLIFLKTRAYDKAAIKCNGREAVTNFEPSSYEGDIILDTSNEGNTHNLDLNLGISPPVGNGSVENEEHPHFHSGTFDINGGKSLRVTS</sequence>
<proteinExistence type="predicted"/>
<dbReference type="GO" id="GO:0003700">
    <property type="term" value="F:DNA-binding transcription factor activity"/>
    <property type="evidence" value="ECO:0007669"/>
    <property type="project" value="InterPro"/>
</dbReference>
<name>A0A5B6X633_9ROSI</name>
<evidence type="ECO:0000256" key="1">
    <source>
        <dbReference type="SAM" id="MobiDB-lite"/>
    </source>
</evidence>
<feature type="region of interest" description="Disordered" evidence="1">
    <location>
        <begin position="76"/>
        <end position="108"/>
    </location>
</feature>
<dbReference type="EMBL" id="SMMG02000001">
    <property type="protein sequence ID" value="KAA3489580.1"/>
    <property type="molecule type" value="Genomic_DNA"/>
</dbReference>
<accession>A0A5B6X633</accession>
<evidence type="ECO:0000313" key="2">
    <source>
        <dbReference type="EMBL" id="KAA3489580.1"/>
    </source>
</evidence>
<evidence type="ECO:0000313" key="3">
    <source>
        <dbReference type="Proteomes" id="UP000325315"/>
    </source>
</evidence>
<dbReference type="InterPro" id="IPR036955">
    <property type="entry name" value="AP2/ERF_dom_sf"/>
</dbReference>
<dbReference type="Gene3D" id="3.30.730.10">
    <property type="entry name" value="AP2/ERF domain"/>
    <property type="match status" value="1"/>
</dbReference>
<gene>
    <name evidence="2" type="ORF">EPI10_033178</name>
</gene>